<dbReference type="InterPro" id="IPR023473">
    <property type="entry name" value="AMMECR1"/>
</dbReference>
<dbReference type="Pfam" id="PF01871">
    <property type="entry name" value="AMMECR1"/>
    <property type="match status" value="1"/>
</dbReference>
<sequence>MAILSPERTYIRPAAVAGSFYPADRFVLRERVQREIRSATTAVVTMATEGIVHPTIPKAIIVPHAGYTYSGSTAALAYALLERGRGEVTRAVIVGPTHRVAVRGVACCNASAFDTPLGAMTVDRDAEQYALDHAPAMIVNDDTHRQEHAVEVQLPFVRETLGNVEIVPLNAGDATPREVGDVLRALWGGPETVIIISSDLSHYYPHEKARHLDDQTIGRICECNLPINPDQACGAIPVNGLLDVCIEKGLHPVLLGRATSGDDNEVSVAGEPRVPIADTNEAVVGYASFAIWEAPHDGGADNAGSASARACATMAPMRTCATGSFSPGSDDENDTKDPPAVSSDEMPAIGAPSSAASHAQPAPHPHAIRTPVQAVRDALARQNAQRAQRPTGLAGLVKHTEEYAHLADDPETYASDPATNTTGMIPLDAGNDLLVVARNAIARELNRPPVGEPSNTTSKWLDRKAATFVTLTENERLRGCIGTLHARESLRDDVARHAVDAAFNDPRFAPVQNEEYPMLHIEVSVLSEPERIEGVHSRGDLLDRLHPYSDGLVLRYGPHLATYLPQVWEQLSDPRDFVTHLLLKAGLPGDFWDEGIVAERYSVITFSEPEK</sequence>
<keyword evidence="4" id="KW-0560">Oxidoreductase</keyword>
<dbReference type="InterPro" id="IPR027485">
    <property type="entry name" value="AMMECR1_N"/>
</dbReference>
<dbReference type="PROSITE" id="PS51112">
    <property type="entry name" value="AMMECR1"/>
    <property type="match status" value="1"/>
</dbReference>
<dbReference type="NCBIfam" id="TIGR04335">
    <property type="entry name" value="AmmeMemoSam_A"/>
    <property type="match status" value="1"/>
</dbReference>
<evidence type="ECO:0000313" key="4">
    <source>
        <dbReference type="EMBL" id="OZG52600.1"/>
    </source>
</evidence>
<gene>
    <name evidence="4" type="ORF">PSRA_0332</name>
</gene>
<dbReference type="CDD" id="cd07361">
    <property type="entry name" value="MEMO_like"/>
    <property type="match status" value="1"/>
</dbReference>
<dbReference type="Gene3D" id="3.40.830.10">
    <property type="entry name" value="LigB-like"/>
    <property type="match status" value="1"/>
</dbReference>
<dbReference type="InterPro" id="IPR002733">
    <property type="entry name" value="AMMECR1_domain"/>
</dbReference>
<dbReference type="SUPFAM" id="SSF143447">
    <property type="entry name" value="AMMECR1-like"/>
    <property type="match status" value="1"/>
</dbReference>
<dbReference type="PANTHER" id="PTHR11060">
    <property type="entry name" value="PROTEIN MEMO1"/>
    <property type="match status" value="1"/>
</dbReference>
<dbReference type="NCBIfam" id="TIGR04336">
    <property type="entry name" value="AmmeMemoSam_B"/>
    <property type="match status" value="1"/>
</dbReference>
<comment type="similarity">
    <text evidence="1">Belongs to the MEMO1 family.</text>
</comment>
<feature type="domain" description="AMMECR1" evidence="3">
    <location>
        <begin position="422"/>
        <end position="611"/>
    </location>
</feature>
<reference evidence="4 5" key="1">
    <citation type="journal article" date="2017" name="BMC Genomics">
        <title>Comparative genomic and phylogenomic analyses of the Bifidobacteriaceae family.</title>
        <authorList>
            <person name="Lugli G.A."/>
            <person name="Milani C."/>
            <person name="Turroni F."/>
            <person name="Duranti S."/>
            <person name="Mancabelli L."/>
            <person name="Mangifesta M."/>
            <person name="Ferrario C."/>
            <person name="Modesto M."/>
            <person name="Mattarelli P."/>
            <person name="Jiri K."/>
            <person name="van Sinderen D."/>
            <person name="Ventura M."/>
        </authorList>
    </citation>
    <scope>NUCLEOTIDE SEQUENCE [LARGE SCALE GENOMIC DNA]</scope>
    <source>
        <strain evidence="4 5">DSM 24742</strain>
    </source>
</reference>
<dbReference type="InterPro" id="IPR027623">
    <property type="entry name" value="AmmeMemoSam_A"/>
</dbReference>
<dbReference type="Gene3D" id="3.30.700.20">
    <property type="entry name" value="Hypothetical protein ph0010, domain 1"/>
    <property type="match status" value="1"/>
</dbReference>
<keyword evidence="5" id="KW-1185">Reference proteome</keyword>
<name>A0A261F0F0_9BIFI</name>
<keyword evidence="4" id="KW-0223">Dioxygenase</keyword>
<evidence type="ECO:0000313" key="5">
    <source>
        <dbReference type="Proteomes" id="UP000216725"/>
    </source>
</evidence>
<dbReference type="Pfam" id="PF01875">
    <property type="entry name" value="Memo"/>
    <property type="match status" value="1"/>
</dbReference>
<protein>
    <submittedName>
        <fullName evidence="4">Dioxygenase</fullName>
    </submittedName>
</protein>
<dbReference type="InterPro" id="IPR002737">
    <property type="entry name" value="MEMO1_fam"/>
</dbReference>
<dbReference type="NCBIfam" id="TIGR00296">
    <property type="entry name" value="TIGR00296 family protein"/>
    <property type="match status" value="1"/>
</dbReference>
<dbReference type="Gene3D" id="3.30.1490.150">
    <property type="entry name" value="Hypothetical protein ph0010, domain 2"/>
    <property type="match status" value="1"/>
</dbReference>
<dbReference type="PANTHER" id="PTHR11060:SF0">
    <property type="entry name" value="PROTEIN MEMO1"/>
    <property type="match status" value="1"/>
</dbReference>
<evidence type="ECO:0000256" key="2">
    <source>
        <dbReference type="SAM" id="MobiDB-lite"/>
    </source>
</evidence>
<feature type="region of interest" description="Disordered" evidence="2">
    <location>
        <begin position="322"/>
        <end position="365"/>
    </location>
</feature>
<dbReference type="GO" id="GO:0051213">
    <property type="term" value="F:dioxygenase activity"/>
    <property type="evidence" value="ECO:0007669"/>
    <property type="project" value="UniProtKB-KW"/>
</dbReference>
<organism evidence="4 5">
    <name type="scientific">Pseudoscardovia radai</name>
    <dbReference type="NCBI Taxonomy" id="987066"/>
    <lineage>
        <taxon>Bacteria</taxon>
        <taxon>Bacillati</taxon>
        <taxon>Actinomycetota</taxon>
        <taxon>Actinomycetes</taxon>
        <taxon>Bifidobacteriales</taxon>
        <taxon>Bifidobacteriaceae</taxon>
        <taxon>Pseudoscardovia</taxon>
    </lineage>
</organism>
<dbReference type="InterPro" id="IPR036071">
    <property type="entry name" value="AMMECR1_dom_sf"/>
</dbReference>
<proteinExistence type="inferred from homology"/>
<evidence type="ECO:0000256" key="1">
    <source>
        <dbReference type="ARBA" id="ARBA00006315"/>
    </source>
</evidence>
<comment type="caution">
    <text evidence="4">The sequence shown here is derived from an EMBL/GenBank/DDBJ whole genome shotgun (WGS) entry which is preliminary data.</text>
</comment>
<feature type="compositionally biased region" description="Low complexity" evidence="2">
    <location>
        <begin position="351"/>
        <end position="361"/>
    </location>
</feature>
<accession>A0A261F0F0</accession>
<dbReference type="OrthoDB" id="9785549at2"/>
<evidence type="ECO:0000259" key="3">
    <source>
        <dbReference type="PROSITE" id="PS51112"/>
    </source>
</evidence>
<dbReference type="AlphaFoldDB" id="A0A261F0F0"/>
<dbReference type="EMBL" id="MWWR01000003">
    <property type="protein sequence ID" value="OZG52600.1"/>
    <property type="molecule type" value="Genomic_DNA"/>
</dbReference>
<dbReference type="Proteomes" id="UP000216725">
    <property type="component" value="Unassembled WGS sequence"/>
</dbReference>